<proteinExistence type="predicted"/>
<dbReference type="EMBL" id="LZYO01000143">
    <property type="protein sequence ID" value="ODH28676.1"/>
    <property type="molecule type" value="Genomic_DNA"/>
</dbReference>
<evidence type="ECO:0000313" key="1">
    <source>
        <dbReference type="EMBL" id="ODH28676.1"/>
    </source>
</evidence>
<dbReference type="OrthoDB" id="4023585at2759"/>
<accession>A0A1D2JET3</accession>
<dbReference type="VEuPathDB" id="FungiDB:PABG_02241"/>
<protein>
    <submittedName>
        <fullName evidence="1">Uncharacterized protein</fullName>
    </submittedName>
</protein>
<dbReference type="AlphaFoldDB" id="A0A1D2JET3"/>
<dbReference type="OMA" id="APCNKGP"/>
<reference evidence="1 2" key="1">
    <citation type="submission" date="2016-06" db="EMBL/GenBank/DDBJ databases">
        <authorList>
            <person name="Kjaerup R.B."/>
            <person name="Dalgaard T.S."/>
            <person name="Juul-Madsen H.R."/>
        </authorList>
    </citation>
    <scope>NUCLEOTIDE SEQUENCE [LARGE SCALE GENOMIC DNA]</scope>
    <source>
        <strain evidence="1 2">Pb300</strain>
    </source>
</reference>
<organism evidence="1 2">
    <name type="scientific">Paracoccidioides brasiliensis</name>
    <dbReference type="NCBI Taxonomy" id="121759"/>
    <lineage>
        <taxon>Eukaryota</taxon>
        <taxon>Fungi</taxon>
        <taxon>Dikarya</taxon>
        <taxon>Ascomycota</taxon>
        <taxon>Pezizomycotina</taxon>
        <taxon>Eurotiomycetes</taxon>
        <taxon>Eurotiomycetidae</taxon>
        <taxon>Onygenales</taxon>
        <taxon>Ajellomycetaceae</taxon>
        <taxon>Paracoccidioides</taxon>
    </lineage>
</organism>
<evidence type="ECO:0000313" key="2">
    <source>
        <dbReference type="Proteomes" id="UP000242814"/>
    </source>
</evidence>
<gene>
    <name evidence="1" type="ORF">ACO22_03895</name>
</gene>
<name>A0A1D2JET3_PARBR</name>
<sequence>MSTFITRTAPVTRAIAIPFRTSSAAACRPALFSTSARRQEKGPIEATKETLRKADRLVSDAALKGIETGKIASHKIKDAIGIKSKKVEGEAKKVARDVEDKAGSLKDEAEDKAAYLKEKAKEEAEEWTGKA</sequence>
<dbReference type="VEuPathDB" id="FungiDB:PADG_00646"/>
<dbReference type="Proteomes" id="UP000242814">
    <property type="component" value="Unassembled WGS sequence"/>
</dbReference>
<comment type="caution">
    <text evidence="1">The sequence shown here is derived from an EMBL/GenBank/DDBJ whole genome shotgun (WGS) entry which is preliminary data.</text>
</comment>